<accession>A0A7W8Y9T7</accession>
<dbReference type="InterPro" id="IPR051788">
    <property type="entry name" value="MFS_Transporter"/>
</dbReference>
<feature type="transmembrane region" description="Helical" evidence="5">
    <location>
        <begin position="352"/>
        <end position="370"/>
    </location>
</feature>
<dbReference type="Proteomes" id="UP000523863">
    <property type="component" value="Unassembled WGS sequence"/>
</dbReference>
<dbReference type="EMBL" id="JACHBL010000001">
    <property type="protein sequence ID" value="MBB5597581.1"/>
    <property type="molecule type" value="Genomic_DNA"/>
</dbReference>
<dbReference type="Gene3D" id="1.20.1250.20">
    <property type="entry name" value="MFS general substrate transporter like domains"/>
    <property type="match status" value="2"/>
</dbReference>
<comment type="subcellular location">
    <subcellularLocation>
        <location evidence="1">Cell membrane</location>
        <topology evidence="1">Multi-pass membrane protein</topology>
    </subcellularLocation>
</comment>
<dbReference type="CDD" id="cd17393">
    <property type="entry name" value="MFS_MosC_like"/>
    <property type="match status" value="1"/>
</dbReference>
<evidence type="ECO:0000313" key="7">
    <source>
        <dbReference type="EMBL" id="MBB5597581.1"/>
    </source>
</evidence>
<feature type="transmembrane region" description="Helical" evidence="5">
    <location>
        <begin position="319"/>
        <end position="340"/>
    </location>
</feature>
<evidence type="ECO:0000256" key="4">
    <source>
        <dbReference type="ARBA" id="ARBA00023136"/>
    </source>
</evidence>
<feature type="transmembrane region" description="Helical" evidence="5">
    <location>
        <begin position="376"/>
        <end position="397"/>
    </location>
</feature>
<reference evidence="7 8" key="1">
    <citation type="submission" date="2020-08" db="EMBL/GenBank/DDBJ databases">
        <title>Sequencing the genomes of 1000 actinobacteria strains.</title>
        <authorList>
            <person name="Klenk H.-P."/>
        </authorList>
    </citation>
    <scope>NUCLEOTIDE SEQUENCE [LARGE SCALE GENOMIC DNA]</scope>
    <source>
        <strain evidence="7 8">DSM 23694</strain>
    </source>
</reference>
<dbReference type="InterPro" id="IPR011701">
    <property type="entry name" value="MFS"/>
</dbReference>
<feature type="transmembrane region" description="Helical" evidence="5">
    <location>
        <begin position="26"/>
        <end position="44"/>
    </location>
</feature>
<evidence type="ECO:0000256" key="5">
    <source>
        <dbReference type="SAM" id="Phobius"/>
    </source>
</evidence>
<comment type="caution">
    <text evidence="7">The sequence shown here is derived from an EMBL/GenBank/DDBJ whole genome shotgun (WGS) entry which is preliminary data.</text>
</comment>
<dbReference type="Pfam" id="PF07690">
    <property type="entry name" value="MFS_1"/>
    <property type="match status" value="1"/>
</dbReference>
<sequence>MRFQNEKYRSATPADPTIPIRFEVRAIIAIFTLLGIFFSSWVARLPVVKSDLSVNISQIGLLLFCMAAGTVGGLLVARKVQSSLGAQRGLAWTVLISSLFIFALGAATLWANVILVCIVLFFYGASLSCTDVLMNVEGARIERSLKRTFLPLLHAFYSFGNVVGAGIGWFVGMQHISVFAHFVIIAALGILIAILAVPALNSSHSFTVTPLTLDEHFSAPTPLKRDYSLWMIAMLILFMAFAEGAGNDWIALAAHEGHQRPDADAALVYGAFVGAMMVGRLLGGPFVDLVGRAAALLALTIVGIAGIALFIFSSDVFTLFMSAVMWGLGVSLGFPLGISAAASHPTDSARRVGLVSVFGYASMLTGPPILGLFAHSWGILAGLWLPALSLLLSLIFIPAVGNRRKRQVAAEADETPAP</sequence>
<keyword evidence="4 5" id="KW-0472">Membrane</keyword>
<feature type="transmembrane region" description="Helical" evidence="5">
    <location>
        <begin position="227"/>
        <end position="245"/>
    </location>
</feature>
<feature type="transmembrane region" description="Helical" evidence="5">
    <location>
        <begin position="178"/>
        <end position="200"/>
    </location>
</feature>
<dbReference type="RefSeq" id="WP_183640637.1">
    <property type="nucleotide sequence ID" value="NZ_JACHBL010000001.1"/>
</dbReference>
<gene>
    <name evidence="7" type="ORF">BKA12_000661</name>
</gene>
<organism evidence="7 8">
    <name type="scientific">Neomicrococcus lactis</name>
    <dbReference type="NCBI Taxonomy" id="732241"/>
    <lineage>
        <taxon>Bacteria</taxon>
        <taxon>Bacillati</taxon>
        <taxon>Actinomycetota</taxon>
        <taxon>Actinomycetes</taxon>
        <taxon>Micrococcales</taxon>
        <taxon>Micrococcaceae</taxon>
        <taxon>Neomicrococcus</taxon>
    </lineage>
</organism>
<feature type="transmembrane region" description="Helical" evidence="5">
    <location>
        <begin position="265"/>
        <end position="282"/>
    </location>
</feature>
<dbReference type="PANTHER" id="PTHR23514:SF13">
    <property type="entry name" value="INNER MEMBRANE PROTEIN YBJJ"/>
    <property type="match status" value="1"/>
</dbReference>
<evidence type="ECO:0000256" key="2">
    <source>
        <dbReference type="ARBA" id="ARBA00022692"/>
    </source>
</evidence>
<feature type="transmembrane region" description="Helical" evidence="5">
    <location>
        <begin position="56"/>
        <end position="77"/>
    </location>
</feature>
<protein>
    <submittedName>
        <fullName evidence="7">Fucose permease</fullName>
    </submittedName>
</protein>
<dbReference type="AlphaFoldDB" id="A0A7W8Y9T7"/>
<feature type="transmembrane region" description="Helical" evidence="5">
    <location>
        <begin position="89"/>
        <end position="107"/>
    </location>
</feature>
<proteinExistence type="predicted"/>
<feature type="transmembrane region" description="Helical" evidence="5">
    <location>
        <begin position="148"/>
        <end position="172"/>
    </location>
</feature>
<keyword evidence="2 5" id="KW-0812">Transmembrane</keyword>
<evidence type="ECO:0000256" key="3">
    <source>
        <dbReference type="ARBA" id="ARBA00022989"/>
    </source>
</evidence>
<feature type="transmembrane region" description="Helical" evidence="5">
    <location>
        <begin position="294"/>
        <end position="313"/>
    </location>
</feature>
<dbReference type="GO" id="GO:0022857">
    <property type="term" value="F:transmembrane transporter activity"/>
    <property type="evidence" value="ECO:0007669"/>
    <property type="project" value="InterPro"/>
</dbReference>
<dbReference type="PROSITE" id="PS50850">
    <property type="entry name" value="MFS"/>
    <property type="match status" value="1"/>
</dbReference>
<dbReference type="SUPFAM" id="SSF103473">
    <property type="entry name" value="MFS general substrate transporter"/>
    <property type="match status" value="1"/>
</dbReference>
<evidence type="ECO:0000259" key="6">
    <source>
        <dbReference type="PROSITE" id="PS50850"/>
    </source>
</evidence>
<feature type="transmembrane region" description="Helical" evidence="5">
    <location>
        <begin position="113"/>
        <end position="136"/>
    </location>
</feature>
<dbReference type="PANTHER" id="PTHR23514">
    <property type="entry name" value="BYPASS OF STOP CODON PROTEIN 6"/>
    <property type="match status" value="1"/>
</dbReference>
<name>A0A7W8Y9T7_9MICC</name>
<evidence type="ECO:0000256" key="1">
    <source>
        <dbReference type="ARBA" id="ARBA00004651"/>
    </source>
</evidence>
<evidence type="ECO:0000313" key="8">
    <source>
        <dbReference type="Proteomes" id="UP000523863"/>
    </source>
</evidence>
<keyword evidence="3 5" id="KW-1133">Transmembrane helix</keyword>
<feature type="domain" description="Major facilitator superfamily (MFS) profile" evidence="6">
    <location>
        <begin position="182"/>
        <end position="418"/>
    </location>
</feature>
<keyword evidence="8" id="KW-1185">Reference proteome</keyword>
<dbReference type="InterPro" id="IPR036259">
    <property type="entry name" value="MFS_trans_sf"/>
</dbReference>
<dbReference type="InterPro" id="IPR020846">
    <property type="entry name" value="MFS_dom"/>
</dbReference>
<dbReference type="GO" id="GO:0005886">
    <property type="term" value="C:plasma membrane"/>
    <property type="evidence" value="ECO:0007669"/>
    <property type="project" value="UniProtKB-SubCell"/>
</dbReference>